<dbReference type="STRING" id="1300342.I596_2838"/>
<keyword evidence="2" id="KW-1185">Reference proteome</keyword>
<organism evidence="1 2">
    <name type="scientific">Dokdonella koreensis DS-123</name>
    <dbReference type="NCBI Taxonomy" id="1300342"/>
    <lineage>
        <taxon>Bacteria</taxon>
        <taxon>Pseudomonadati</taxon>
        <taxon>Pseudomonadota</taxon>
        <taxon>Gammaproteobacteria</taxon>
        <taxon>Lysobacterales</taxon>
        <taxon>Rhodanobacteraceae</taxon>
        <taxon>Dokdonella</taxon>
    </lineage>
</organism>
<dbReference type="EMBL" id="CP015249">
    <property type="protein sequence ID" value="ANB18832.1"/>
    <property type="molecule type" value="Genomic_DNA"/>
</dbReference>
<sequence length="82" mass="9073">MTARTLEAWIVSLATLVTEDAREARRWYRSETIAQLDHTTAHELVQTGRGPAVVLFLLDVLRCELPAAAQAGSPQARMIRTA</sequence>
<dbReference type="Proteomes" id="UP000076830">
    <property type="component" value="Chromosome"/>
</dbReference>
<dbReference type="OrthoDB" id="5959778at2"/>
<evidence type="ECO:0008006" key="3">
    <source>
        <dbReference type="Google" id="ProtNLM"/>
    </source>
</evidence>
<dbReference type="KEGG" id="dko:I596_2838"/>
<accession>A0A167H478</accession>
<protein>
    <recommendedName>
        <fullName evidence="3">Antitoxin Xre/MbcA/ParS-like toxin-binding domain-containing protein</fullName>
    </recommendedName>
</protein>
<name>A0A167H478_9GAMM</name>
<gene>
    <name evidence="1" type="ORF">I596_2838</name>
</gene>
<dbReference type="RefSeq" id="WP_067648851.1">
    <property type="nucleotide sequence ID" value="NZ_CP015249.1"/>
</dbReference>
<evidence type="ECO:0000313" key="2">
    <source>
        <dbReference type="Proteomes" id="UP000076830"/>
    </source>
</evidence>
<evidence type="ECO:0000313" key="1">
    <source>
        <dbReference type="EMBL" id="ANB18832.1"/>
    </source>
</evidence>
<proteinExistence type="predicted"/>
<dbReference type="AlphaFoldDB" id="A0A167H478"/>
<reference evidence="1 2" key="1">
    <citation type="submission" date="2016-04" db="EMBL/GenBank/DDBJ databases">
        <title>Complete genome sequence of Dokdonella koreensis DS-123T.</title>
        <authorList>
            <person name="Kim J.F."/>
            <person name="Lee H."/>
            <person name="Kwak M.-J."/>
        </authorList>
    </citation>
    <scope>NUCLEOTIDE SEQUENCE [LARGE SCALE GENOMIC DNA]</scope>
    <source>
        <strain evidence="1 2">DS-123</strain>
    </source>
</reference>